<reference evidence="10 11" key="1">
    <citation type="submission" date="2024-10" db="EMBL/GenBank/DDBJ databases">
        <title>Updated reference genomes for cyclostephanoid diatoms.</title>
        <authorList>
            <person name="Roberts W.R."/>
            <person name="Alverson A.J."/>
        </authorList>
    </citation>
    <scope>NUCLEOTIDE SEQUENCE [LARGE SCALE GENOMIC DNA]</scope>
    <source>
        <strain evidence="10 11">AJA232-27</strain>
    </source>
</reference>
<sequence>MRNVSFAFRNGLFLLMTFMCTMMDGASHVDAFSFLPARGSNYIPSLSCGVVGGGTGSSNALLSMKANSPPPYPVRVTVMGGGNFGLALATVVAKKGVPTTLLVRSEDVAAQINENHCHPRYMTDISLPHTVRATSDIESAFADATYIIHAVPVQYTREFLQTVKDYIPANVPVLSASKGIETSSLGFMADILKECLGEDRSYAFLSGPSFAREICEGVATAVVIASDDLMLADDLADLMASEDFAVFTSRDVIGVEVGGAVKNVIAIAAGMCEGLGLGTNAMSGLVTRGCGEMRRLGIYLGARPSTISGLSDQTDDMMPTKCLGVGDTFGTCFGPLSRNRRFGYRLGKGETPEEIRASMTEVAEGVDTSIALVKMIKKRCKGYRLDLKYPILFGVADIIEGKMKPLEGLKGLMNFPTRMENYDERY</sequence>
<dbReference type="Proteomes" id="UP001530293">
    <property type="component" value="Unassembled WGS sequence"/>
</dbReference>
<comment type="similarity">
    <text evidence="1 5">Belongs to the NAD-dependent glycerol-3-phosphate dehydrogenase family.</text>
</comment>
<evidence type="ECO:0000259" key="9">
    <source>
        <dbReference type="Pfam" id="PF07479"/>
    </source>
</evidence>
<evidence type="ECO:0000313" key="11">
    <source>
        <dbReference type="Proteomes" id="UP001530293"/>
    </source>
</evidence>
<protein>
    <recommendedName>
        <fullName evidence="6">Glycerol-3-phosphate dehydrogenase [NAD(+)]</fullName>
        <ecNumber evidence="6">1.1.1.8</ecNumber>
    </recommendedName>
</protein>
<comment type="catalytic activity">
    <reaction evidence="4 6">
        <text>sn-glycerol 3-phosphate + NAD(+) = dihydroxyacetone phosphate + NADH + H(+)</text>
        <dbReference type="Rhea" id="RHEA:11092"/>
        <dbReference type="ChEBI" id="CHEBI:15378"/>
        <dbReference type="ChEBI" id="CHEBI:57540"/>
        <dbReference type="ChEBI" id="CHEBI:57597"/>
        <dbReference type="ChEBI" id="CHEBI:57642"/>
        <dbReference type="ChEBI" id="CHEBI:57945"/>
        <dbReference type="EC" id="1.1.1.8"/>
    </reaction>
</comment>
<dbReference type="GO" id="GO:0141152">
    <property type="term" value="F:glycerol-3-phosphate dehydrogenase (NAD+) activity"/>
    <property type="evidence" value="ECO:0007669"/>
    <property type="project" value="UniProtKB-UniRule"/>
</dbReference>
<proteinExistence type="inferred from homology"/>
<dbReference type="InterPro" id="IPR036291">
    <property type="entry name" value="NAD(P)-bd_dom_sf"/>
</dbReference>
<keyword evidence="2 5" id="KW-0560">Oxidoreductase</keyword>
<dbReference type="NCBIfam" id="NF000942">
    <property type="entry name" value="PRK00094.1-4"/>
    <property type="match status" value="1"/>
</dbReference>
<evidence type="ECO:0000256" key="1">
    <source>
        <dbReference type="ARBA" id="ARBA00011009"/>
    </source>
</evidence>
<dbReference type="InterPro" id="IPR006168">
    <property type="entry name" value="G3P_DH_NAD-dep"/>
</dbReference>
<evidence type="ECO:0000256" key="7">
    <source>
        <dbReference type="SAM" id="SignalP"/>
    </source>
</evidence>
<dbReference type="Pfam" id="PF01210">
    <property type="entry name" value="NAD_Gly3P_dh_N"/>
    <property type="match status" value="1"/>
</dbReference>
<dbReference type="Pfam" id="PF07479">
    <property type="entry name" value="NAD_Gly3P_dh_C"/>
    <property type="match status" value="1"/>
</dbReference>
<evidence type="ECO:0000256" key="5">
    <source>
        <dbReference type="RuleBase" id="RU000437"/>
    </source>
</evidence>
<dbReference type="PRINTS" id="PR00077">
    <property type="entry name" value="GPDHDRGNASE"/>
</dbReference>
<dbReference type="FunFam" id="3.40.50.720:FF:000019">
    <property type="entry name" value="Glycerol-3-phosphate dehydrogenase [NAD(P)+]"/>
    <property type="match status" value="1"/>
</dbReference>
<dbReference type="Gene3D" id="3.40.50.720">
    <property type="entry name" value="NAD(P)-binding Rossmann-like Domain"/>
    <property type="match status" value="1"/>
</dbReference>
<feature type="domain" description="Glycerol-3-phosphate dehydrogenase NAD-dependent C-terminal" evidence="9">
    <location>
        <begin position="251"/>
        <end position="407"/>
    </location>
</feature>
<feature type="domain" description="Glycerol-3-phosphate dehydrogenase NAD-dependent N-terminal" evidence="8">
    <location>
        <begin position="76"/>
        <end position="230"/>
    </location>
</feature>
<evidence type="ECO:0000256" key="2">
    <source>
        <dbReference type="ARBA" id="ARBA00023002"/>
    </source>
</evidence>
<dbReference type="Gene3D" id="1.10.1040.10">
    <property type="entry name" value="N-(1-d-carboxylethyl)-l-norvaline Dehydrogenase, domain 2"/>
    <property type="match status" value="1"/>
</dbReference>
<dbReference type="SUPFAM" id="SSF51735">
    <property type="entry name" value="NAD(P)-binding Rossmann-fold domains"/>
    <property type="match status" value="1"/>
</dbReference>
<keyword evidence="11" id="KW-1185">Reference proteome</keyword>
<dbReference type="InterPro" id="IPR013328">
    <property type="entry name" value="6PGD_dom2"/>
</dbReference>
<evidence type="ECO:0000256" key="4">
    <source>
        <dbReference type="ARBA" id="ARBA00048683"/>
    </source>
</evidence>
<dbReference type="InterPro" id="IPR008927">
    <property type="entry name" value="6-PGluconate_DH-like_C_sf"/>
</dbReference>
<dbReference type="GO" id="GO:0046168">
    <property type="term" value="P:glycerol-3-phosphate catabolic process"/>
    <property type="evidence" value="ECO:0007669"/>
    <property type="project" value="UniProtKB-UniRule"/>
</dbReference>
<evidence type="ECO:0000313" key="10">
    <source>
        <dbReference type="EMBL" id="KAL3762596.1"/>
    </source>
</evidence>
<feature type="chain" id="PRO_5044857689" description="Glycerol-3-phosphate dehydrogenase [NAD(+)]" evidence="7">
    <location>
        <begin position="32"/>
        <end position="426"/>
    </location>
</feature>
<dbReference type="EC" id="1.1.1.8" evidence="6"/>
<evidence type="ECO:0000256" key="3">
    <source>
        <dbReference type="ARBA" id="ARBA00023027"/>
    </source>
</evidence>
<dbReference type="PANTHER" id="PTHR11728">
    <property type="entry name" value="GLYCEROL-3-PHOSPHATE DEHYDROGENASE"/>
    <property type="match status" value="1"/>
</dbReference>
<dbReference type="EMBL" id="JALLBG020000132">
    <property type="protein sequence ID" value="KAL3762596.1"/>
    <property type="molecule type" value="Genomic_DNA"/>
</dbReference>
<dbReference type="NCBIfam" id="NF000940">
    <property type="entry name" value="PRK00094.1-2"/>
    <property type="match status" value="1"/>
</dbReference>
<keyword evidence="3 5" id="KW-0520">NAD</keyword>
<name>A0ABD3MIH5_9STRA</name>
<dbReference type="AlphaFoldDB" id="A0ABD3MIH5"/>
<organism evidence="10 11">
    <name type="scientific">Discostella pseudostelligera</name>
    <dbReference type="NCBI Taxonomy" id="259834"/>
    <lineage>
        <taxon>Eukaryota</taxon>
        <taxon>Sar</taxon>
        <taxon>Stramenopiles</taxon>
        <taxon>Ochrophyta</taxon>
        <taxon>Bacillariophyta</taxon>
        <taxon>Coscinodiscophyceae</taxon>
        <taxon>Thalassiosirophycidae</taxon>
        <taxon>Stephanodiscales</taxon>
        <taxon>Stephanodiscaceae</taxon>
        <taxon>Discostella</taxon>
    </lineage>
</organism>
<comment type="caution">
    <text evidence="10">The sequence shown here is derived from an EMBL/GenBank/DDBJ whole genome shotgun (WGS) entry which is preliminary data.</text>
</comment>
<dbReference type="PANTHER" id="PTHR11728:SF1">
    <property type="entry name" value="GLYCEROL-3-PHOSPHATE DEHYDROGENASE [NAD(+)] 2, CHLOROPLASTIC"/>
    <property type="match status" value="1"/>
</dbReference>
<accession>A0ABD3MIH5</accession>
<keyword evidence="7" id="KW-0732">Signal</keyword>
<dbReference type="GO" id="GO:0051287">
    <property type="term" value="F:NAD binding"/>
    <property type="evidence" value="ECO:0007669"/>
    <property type="project" value="UniProtKB-UniRule"/>
</dbReference>
<evidence type="ECO:0000256" key="6">
    <source>
        <dbReference type="RuleBase" id="RU361243"/>
    </source>
</evidence>
<feature type="signal peptide" evidence="7">
    <location>
        <begin position="1"/>
        <end position="31"/>
    </location>
</feature>
<dbReference type="SUPFAM" id="SSF48179">
    <property type="entry name" value="6-phosphogluconate dehydrogenase C-terminal domain-like"/>
    <property type="match status" value="1"/>
</dbReference>
<dbReference type="HAMAP" id="MF_00394">
    <property type="entry name" value="NAD_Glyc3P_dehydrog"/>
    <property type="match status" value="1"/>
</dbReference>
<dbReference type="InterPro" id="IPR006109">
    <property type="entry name" value="G3P_DH_NAD-dep_C"/>
</dbReference>
<evidence type="ECO:0000259" key="8">
    <source>
        <dbReference type="Pfam" id="PF01210"/>
    </source>
</evidence>
<gene>
    <name evidence="10" type="ORF">ACHAWU_005799</name>
</gene>
<dbReference type="InterPro" id="IPR011128">
    <property type="entry name" value="G3P_DH_NAD-dep_N"/>
</dbReference>
<dbReference type="PROSITE" id="PS00957">
    <property type="entry name" value="NAD_G3PDH"/>
    <property type="match status" value="1"/>
</dbReference>